<dbReference type="STRING" id="70996.SE18_05100"/>
<dbReference type="OrthoDB" id="5818514at2"/>
<evidence type="ECO:0000256" key="1">
    <source>
        <dbReference type="SAM" id="MobiDB-lite"/>
    </source>
</evidence>
<reference evidence="2 3" key="1">
    <citation type="submission" date="2015-07" db="EMBL/GenBank/DDBJ databases">
        <title>Whole genome sequence of Herpetosiphon geysericola DSM 7119.</title>
        <authorList>
            <person name="Hemp J."/>
            <person name="Ward L.M."/>
            <person name="Pace L.A."/>
            <person name="Fischer W.W."/>
        </authorList>
    </citation>
    <scope>NUCLEOTIDE SEQUENCE [LARGE SCALE GENOMIC DNA]</scope>
    <source>
        <strain evidence="2 3">DSM 7119</strain>
    </source>
</reference>
<feature type="compositionally biased region" description="Basic and acidic residues" evidence="1">
    <location>
        <begin position="370"/>
        <end position="383"/>
    </location>
</feature>
<evidence type="ECO:0000313" key="3">
    <source>
        <dbReference type="Proteomes" id="UP000050277"/>
    </source>
</evidence>
<feature type="region of interest" description="Disordered" evidence="1">
    <location>
        <begin position="262"/>
        <end position="290"/>
    </location>
</feature>
<accession>A0A0N8GT04</accession>
<dbReference type="InterPro" id="IPR036388">
    <property type="entry name" value="WH-like_DNA-bd_sf"/>
</dbReference>
<organism evidence="2 3">
    <name type="scientific">Herpetosiphon geysericola</name>
    <dbReference type="NCBI Taxonomy" id="70996"/>
    <lineage>
        <taxon>Bacteria</taxon>
        <taxon>Bacillati</taxon>
        <taxon>Chloroflexota</taxon>
        <taxon>Chloroflexia</taxon>
        <taxon>Herpetosiphonales</taxon>
        <taxon>Herpetosiphonaceae</taxon>
        <taxon>Herpetosiphon</taxon>
    </lineage>
</organism>
<protein>
    <recommendedName>
        <fullName evidence="4">Helix-turn-helix domain-containing protein</fullName>
    </recommendedName>
</protein>
<dbReference type="Gene3D" id="1.10.10.10">
    <property type="entry name" value="Winged helix-like DNA-binding domain superfamily/Winged helix DNA-binding domain"/>
    <property type="match status" value="1"/>
</dbReference>
<feature type="compositionally biased region" description="Pro residues" evidence="1">
    <location>
        <begin position="445"/>
        <end position="454"/>
    </location>
</feature>
<name>A0A0N8GT04_9CHLR</name>
<feature type="region of interest" description="Disordered" evidence="1">
    <location>
        <begin position="441"/>
        <end position="478"/>
    </location>
</feature>
<feature type="region of interest" description="Disordered" evidence="1">
    <location>
        <begin position="355"/>
        <end position="383"/>
    </location>
</feature>
<comment type="caution">
    <text evidence="2">The sequence shown here is derived from an EMBL/GenBank/DDBJ whole genome shotgun (WGS) entry which is preliminary data.</text>
</comment>
<dbReference type="RefSeq" id="WP_054533344.1">
    <property type="nucleotide sequence ID" value="NZ_LGKP01000010.1"/>
</dbReference>
<dbReference type="Pfam" id="PF13730">
    <property type="entry name" value="HTH_36"/>
    <property type="match status" value="1"/>
</dbReference>
<evidence type="ECO:0008006" key="4">
    <source>
        <dbReference type="Google" id="ProtNLM"/>
    </source>
</evidence>
<feature type="region of interest" description="Disordered" evidence="1">
    <location>
        <begin position="91"/>
        <end position="115"/>
    </location>
</feature>
<dbReference type="AlphaFoldDB" id="A0A0N8GT04"/>
<proteinExistence type="predicted"/>
<keyword evidence="3" id="KW-1185">Reference proteome</keyword>
<evidence type="ECO:0000313" key="2">
    <source>
        <dbReference type="EMBL" id="KPL90746.1"/>
    </source>
</evidence>
<dbReference type="EMBL" id="LGKP01000010">
    <property type="protein sequence ID" value="KPL90746.1"/>
    <property type="molecule type" value="Genomic_DNA"/>
</dbReference>
<sequence>MGWKLIKLVVRASKASKGAYALLQALAIFADDNGFAWPGIATLAAYCRLSERQIQRLLKELVASGEITIVPNAGKHRTNGYQINIAKLEQTDREGDMPEHAEHGDGDISDDQPDLDGDILADPVDLDGDISADDGDILGDQPDPMVTFSGGMVTFSQENSQKCHPNHVNTMVNPPPPCDKDEFFGDRDPVELLEQQSADDLDESDWVGGGDAYAYDEAEPDVWVERQTVIPRSMPKIPDRLAGLVGGGEWQASEYERSRVTDADRGLGGGSPHVAAPPQMSPSPAPAPAWSMQWPEARKILVDQFEIKSVERFRDLGIPYELIIKQAKALAKTGGGPGAIIWWFKQPENVEHLRAEATKPPPPPPAPQRQIEDRSPSMDALDKIPPDWADPAAWLRISWQLRAKLKHAVIENGWPWLDSRGIRQLVDSKYREETIELLEASGIEPMPPPPPPAQRPAAELIRSHYPALLKKGGNDNAA</sequence>
<gene>
    <name evidence="2" type="ORF">SE18_05100</name>
</gene>
<feature type="compositionally biased region" description="Basic and acidic residues" evidence="1">
    <location>
        <begin position="91"/>
        <end position="106"/>
    </location>
</feature>
<dbReference type="Proteomes" id="UP000050277">
    <property type="component" value="Unassembled WGS sequence"/>
</dbReference>